<dbReference type="GO" id="GO:0005737">
    <property type="term" value="C:cytoplasm"/>
    <property type="evidence" value="ECO:0007669"/>
    <property type="project" value="TreeGrafter"/>
</dbReference>
<dbReference type="Pfam" id="PF00107">
    <property type="entry name" value="ADH_zinc_N"/>
    <property type="match status" value="1"/>
</dbReference>
<evidence type="ECO:0000256" key="4">
    <source>
        <dbReference type="ARBA" id="ARBA00022833"/>
    </source>
</evidence>
<keyword evidence="3 6" id="KW-0479">Metal-binding</keyword>
<feature type="domain" description="Alcohol dehydrogenase-like N-terminal" evidence="8">
    <location>
        <begin position="24"/>
        <end position="143"/>
    </location>
</feature>
<dbReference type="CDD" id="cd08233">
    <property type="entry name" value="butanediol_DH_like"/>
    <property type="match status" value="1"/>
</dbReference>
<dbReference type="Pfam" id="PF08240">
    <property type="entry name" value="ADH_N"/>
    <property type="match status" value="1"/>
</dbReference>
<dbReference type="Gene3D" id="3.40.50.720">
    <property type="entry name" value="NAD(P)-binding Rossmann-like Domain"/>
    <property type="match status" value="1"/>
</dbReference>
<dbReference type="Gene3D" id="3.90.180.10">
    <property type="entry name" value="Medium-chain alcohol dehydrogenases, catalytic domain"/>
    <property type="match status" value="1"/>
</dbReference>
<keyword evidence="5" id="KW-0560">Oxidoreductase</keyword>
<dbReference type="SUPFAM" id="SSF51735">
    <property type="entry name" value="NAD(P)-binding Rossmann-fold domains"/>
    <property type="match status" value="1"/>
</dbReference>
<dbReference type="PANTHER" id="PTHR43161:SF23">
    <property type="entry name" value="(R,R)-BUTANEDIOL DEHYDROGENASE-RELATED"/>
    <property type="match status" value="1"/>
</dbReference>
<comment type="caution">
    <text evidence="9">The sequence shown here is derived from an EMBL/GenBank/DDBJ whole genome shotgun (WGS) entry which is preliminary data.</text>
</comment>
<dbReference type="OrthoDB" id="73567at2157"/>
<protein>
    <submittedName>
        <fullName evidence="9">2,3-butanediol dehydrogenase</fullName>
    </submittedName>
</protein>
<dbReference type="InterPro" id="IPR011032">
    <property type="entry name" value="GroES-like_sf"/>
</dbReference>
<dbReference type="AlphaFoldDB" id="A0A3N6MHN1"/>
<dbReference type="SUPFAM" id="SSF50129">
    <property type="entry name" value="GroES-like"/>
    <property type="match status" value="1"/>
</dbReference>
<evidence type="ECO:0000256" key="2">
    <source>
        <dbReference type="ARBA" id="ARBA00008072"/>
    </source>
</evidence>
<dbReference type="GO" id="GO:0034079">
    <property type="term" value="P:butanediol biosynthetic process"/>
    <property type="evidence" value="ECO:0007669"/>
    <property type="project" value="TreeGrafter"/>
</dbReference>
<dbReference type="InterPro" id="IPR036291">
    <property type="entry name" value="NAD(P)-bd_dom_sf"/>
</dbReference>
<gene>
    <name evidence="9" type="ORF">EA472_05005</name>
</gene>
<evidence type="ECO:0000313" key="10">
    <source>
        <dbReference type="Proteomes" id="UP000281431"/>
    </source>
</evidence>
<dbReference type="GO" id="GO:0043168">
    <property type="term" value="F:anion binding"/>
    <property type="evidence" value="ECO:0007669"/>
    <property type="project" value="UniProtKB-ARBA"/>
</dbReference>
<accession>A0A3N6MHN1</accession>
<evidence type="ECO:0000256" key="5">
    <source>
        <dbReference type="ARBA" id="ARBA00023002"/>
    </source>
</evidence>
<name>A0A3N6MHN1_NATCH</name>
<proteinExistence type="inferred from homology"/>
<keyword evidence="10" id="KW-1185">Reference proteome</keyword>
<dbReference type="InterPro" id="IPR002328">
    <property type="entry name" value="ADH_Zn_CS"/>
</dbReference>
<dbReference type="InterPro" id="IPR013154">
    <property type="entry name" value="ADH-like_N"/>
</dbReference>
<evidence type="ECO:0000313" key="9">
    <source>
        <dbReference type="EMBL" id="RQH02658.1"/>
    </source>
</evidence>
<organism evidence="9 10">
    <name type="scientific">Natrarchaeobius chitinivorans</name>
    <dbReference type="NCBI Taxonomy" id="1679083"/>
    <lineage>
        <taxon>Archaea</taxon>
        <taxon>Methanobacteriati</taxon>
        <taxon>Methanobacteriota</taxon>
        <taxon>Stenosarchaea group</taxon>
        <taxon>Halobacteria</taxon>
        <taxon>Halobacteriales</taxon>
        <taxon>Natrialbaceae</taxon>
        <taxon>Natrarchaeobius</taxon>
    </lineage>
</organism>
<feature type="domain" description="Alcohol dehydrogenase-like C-terminal" evidence="7">
    <location>
        <begin position="181"/>
        <end position="304"/>
    </location>
</feature>
<evidence type="ECO:0000256" key="6">
    <source>
        <dbReference type="RuleBase" id="RU361277"/>
    </source>
</evidence>
<sequence length="355" mass="37968">MKSARYYGPQDVRIEEVETPPVGPLEVRVDVDSCGICGTDLHEYRDGPIFTPDDAHPITGVRVPVLGHEFSGIVSETGRDVSRLESGDRVVVHPNVPCHDCTYCEAGSYRRCPNAVAIGLQTATGGFGEHAVVPEQQVHRLPDDVSLSSAALVEPLAVGLHAVRRSPLQTGDTVAVFGAGPIGLSVAWAADRAGATSLLVSEPSRHRRSAAIAVGADDAIDPFETDPVEDVRTRTVDGVDVAFEFAGIPETVDAAIRSTRRGGTVVVGSVWNRPTRVDLNDVVGAEREIRGTNCYGFPPRSFRTEFDAAIRSLADGDVDPDAFVTGTISLENLVEDGFERLLEDGTDHVKILVEP</sequence>
<comment type="similarity">
    <text evidence="2 6">Belongs to the zinc-containing alcohol dehydrogenase family.</text>
</comment>
<dbReference type="PROSITE" id="PS00059">
    <property type="entry name" value="ADH_ZINC"/>
    <property type="match status" value="1"/>
</dbReference>
<dbReference type="GO" id="GO:0030554">
    <property type="term" value="F:adenyl nucleotide binding"/>
    <property type="evidence" value="ECO:0007669"/>
    <property type="project" value="UniProtKB-ARBA"/>
</dbReference>
<comment type="cofactor">
    <cofactor evidence="1 6">
        <name>Zn(2+)</name>
        <dbReference type="ChEBI" id="CHEBI:29105"/>
    </cofactor>
</comment>
<reference evidence="9 10" key="1">
    <citation type="submission" date="2018-10" db="EMBL/GenBank/DDBJ databases">
        <title>Natrarchaeobius chitinivorans gen. nov., sp. nov., and Natrarchaeobius haloalkaliphilus sp. nov., alkaliphilic, chitin-utilizing haloarchaea from hypersaline alkaline lakes.</title>
        <authorList>
            <person name="Sorokin D.Y."/>
            <person name="Elcheninov A.G."/>
            <person name="Kostrikina N.A."/>
            <person name="Bale N.J."/>
            <person name="Sinninghe Damste J.S."/>
            <person name="Khijniak T.V."/>
            <person name="Kublanov I.V."/>
            <person name="Toshchakov S.V."/>
        </authorList>
    </citation>
    <scope>NUCLEOTIDE SEQUENCE [LARGE SCALE GENOMIC DNA]</scope>
    <source>
        <strain evidence="9 10">AArcht7</strain>
    </source>
</reference>
<keyword evidence="4 6" id="KW-0862">Zinc</keyword>
<evidence type="ECO:0000256" key="1">
    <source>
        <dbReference type="ARBA" id="ARBA00001947"/>
    </source>
</evidence>
<dbReference type="PANTHER" id="PTHR43161">
    <property type="entry name" value="SORBITOL DEHYDROGENASE"/>
    <property type="match status" value="1"/>
</dbReference>
<dbReference type="GO" id="GO:0008270">
    <property type="term" value="F:zinc ion binding"/>
    <property type="evidence" value="ECO:0007669"/>
    <property type="project" value="InterPro"/>
</dbReference>
<evidence type="ECO:0000259" key="8">
    <source>
        <dbReference type="Pfam" id="PF08240"/>
    </source>
</evidence>
<dbReference type="EMBL" id="REFZ01000002">
    <property type="protein sequence ID" value="RQH02658.1"/>
    <property type="molecule type" value="Genomic_DNA"/>
</dbReference>
<evidence type="ECO:0000256" key="3">
    <source>
        <dbReference type="ARBA" id="ARBA00022723"/>
    </source>
</evidence>
<dbReference type="InterPro" id="IPR013149">
    <property type="entry name" value="ADH-like_C"/>
</dbReference>
<dbReference type="GO" id="GO:0000721">
    <property type="term" value="F:(R,R)-butanediol dehydrogenase activity"/>
    <property type="evidence" value="ECO:0007669"/>
    <property type="project" value="TreeGrafter"/>
</dbReference>
<evidence type="ECO:0000259" key="7">
    <source>
        <dbReference type="Pfam" id="PF00107"/>
    </source>
</evidence>
<dbReference type="Proteomes" id="UP000281431">
    <property type="component" value="Unassembled WGS sequence"/>
</dbReference>